<dbReference type="HOGENOM" id="CLU_2518538_0_0_1"/>
<gene>
    <name evidence="1" type="ORF">COCCADRAFT_96134</name>
</gene>
<dbReference type="EMBL" id="KI964611">
    <property type="protein sequence ID" value="EUC33425.1"/>
    <property type="molecule type" value="Genomic_DNA"/>
</dbReference>
<name>W6Y7H4_COCC2</name>
<proteinExistence type="predicted"/>
<keyword evidence="2" id="KW-1185">Reference proteome</keyword>
<dbReference type="GeneID" id="19154086"/>
<protein>
    <submittedName>
        <fullName evidence="1">Uncharacterized protein</fullName>
    </submittedName>
</protein>
<dbReference type="RefSeq" id="XP_007712308.1">
    <property type="nucleotide sequence ID" value="XM_007714118.1"/>
</dbReference>
<evidence type="ECO:0000313" key="1">
    <source>
        <dbReference type="EMBL" id="EUC33425.1"/>
    </source>
</evidence>
<dbReference type="Proteomes" id="UP000053841">
    <property type="component" value="Unassembled WGS sequence"/>
</dbReference>
<evidence type="ECO:0000313" key="2">
    <source>
        <dbReference type="Proteomes" id="UP000053841"/>
    </source>
</evidence>
<reference evidence="1 2" key="1">
    <citation type="journal article" date="2013" name="PLoS Genet.">
        <title>Comparative genome structure, secondary metabolite, and effector coding capacity across Cochliobolus pathogens.</title>
        <authorList>
            <person name="Condon B.J."/>
            <person name="Leng Y."/>
            <person name="Wu D."/>
            <person name="Bushley K.E."/>
            <person name="Ohm R.A."/>
            <person name="Otillar R."/>
            <person name="Martin J."/>
            <person name="Schackwitz W."/>
            <person name="Grimwood J."/>
            <person name="MohdZainudin N."/>
            <person name="Xue C."/>
            <person name="Wang R."/>
            <person name="Manning V.A."/>
            <person name="Dhillon B."/>
            <person name="Tu Z.J."/>
            <person name="Steffenson B.J."/>
            <person name="Salamov A."/>
            <person name="Sun H."/>
            <person name="Lowry S."/>
            <person name="LaButti K."/>
            <person name="Han J."/>
            <person name="Copeland A."/>
            <person name="Lindquist E."/>
            <person name="Barry K."/>
            <person name="Schmutz J."/>
            <person name="Baker S.E."/>
            <person name="Ciuffetti L.M."/>
            <person name="Grigoriev I.V."/>
            <person name="Zhong S."/>
            <person name="Turgeon B.G."/>
        </authorList>
    </citation>
    <scope>NUCLEOTIDE SEQUENCE [LARGE SCALE GENOMIC DNA]</scope>
    <source>
        <strain evidence="1 2">26-R-13</strain>
    </source>
</reference>
<dbReference type="AlphaFoldDB" id="W6Y7H4"/>
<dbReference type="KEGG" id="bze:COCCADRAFT_96134"/>
<sequence>DWMKFSVRFLVLTFLLLVDIGWRVGYRGVVSYASIEEVRKAQWKFWVLILSPRPPMGAPRTSDFTISLTPTLVNLNHQHHILTII</sequence>
<feature type="non-terminal residue" evidence="1">
    <location>
        <position position="1"/>
    </location>
</feature>
<organism evidence="1 2">
    <name type="scientific">Cochliobolus carbonum (strain 26-R-13)</name>
    <name type="common">Maize leaf spot fungus</name>
    <name type="synonym">Bipolaris zeicola</name>
    <dbReference type="NCBI Taxonomy" id="930089"/>
    <lineage>
        <taxon>Eukaryota</taxon>
        <taxon>Fungi</taxon>
        <taxon>Dikarya</taxon>
        <taxon>Ascomycota</taxon>
        <taxon>Pezizomycotina</taxon>
        <taxon>Dothideomycetes</taxon>
        <taxon>Pleosporomycetidae</taxon>
        <taxon>Pleosporales</taxon>
        <taxon>Pleosporineae</taxon>
        <taxon>Pleosporaceae</taxon>
        <taxon>Bipolaris</taxon>
    </lineage>
</organism>
<accession>W6Y7H4</accession>